<dbReference type="SUPFAM" id="SSF48452">
    <property type="entry name" value="TPR-like"/>
    <property type="match status" value="1"/>
</dbReference>
<dbReference type="InterPro" id="IPR051012">
    <property type="entry name" value="CellSynth/LPSAsmb/PSIAsmb"/>
</dbReference>
<dbReference type="InterPro" id="IPR019734">
    <property type="entry name" value="TPR_rpt"/>
</dbReference>
<keyword evidence="2 3" id="KW-0802">TPR repeat</keyword>
<evidence type="ECO:0000256" key="1">
    <source>
        <dbReference type="ARBA" id="ARBA00022737"/>
    </source>
</evidence>
<proteinExistence type="predicted"/>
<name>A0A2C8F5C9_9BACT</name>
<dbReference type="InterPro" id="IPR006665">
    <property type="entry name" value="OmpA-like"/>
</dbReference>
<dbReference type="Proteomes" id="UP000219215">
    <property type="component" value="Chromosome DPRO"/>
</dbReference>
<reference evidence="6" key="1">
    <citation type="submission" date="2017-09" db="EMBL/GenBank/DDBJ databases">
        <authorList>
            <person name="Regsiter A."/>
            <person name="William W."/>
        </authorList>
    </citation>
    <scope>NUCLEOTIDE SEQUENCE [LARGE SCALE GENOMIC DNA]</scope>
    <source>
        <strain evidence="6">500-1</strain>
    </source>
</reference>
<dbReference type="Pfam" id="PF13414">
    <property type="entry name" value="TPR_11"/>
    <property type="match status" value="1"/>
</dbReference>
<gene>
    <name evidence="5" type="ORF">DPRO_0418</name>
</gene>
<evidence type="ECO:0000256" key="2">
    <source>
        <dbReference type="ARBA" id="ARBA00022803"/>
    </source>
</evidence>
<dbReference type="EMBL" id="LT907975">
    <property type="protein sequence ID" value="SOB57298.1"/>
    <property type="molecule type" value="Genomic_DNA"/>
</dbReference>
<organism evidence="5 6">
    <name type="scientific">Pseudodesulfovibrio profundus</name>
    <dbReference type="NCBI Taxonomy" id="57320"/>
    <lineage>
        <taxon>Bacteria</taxon>
        <taxon>Pseudomonadati</taxon>
        <taxon>Thermodesulfobacteriota</taxon>
        <taxon>Desulfovibrionia</taxon>
        <taxon>Desulfovibrionales</taxon>
        <taxon>Desulfovibrionaceae</taxon>
    </lineage>
</organism>
<keyword evidence="1" id="KW-0677">Repeat</keyword>
<evidence type="ECO:0000259" key="4">
    <source>
        <dbReference type="Pfam" id="PF00691"/>
    </source>
</evidence>
<feature type="domain" description="OmpA-like" evidence="4">
    <location>
        <begin position="221"/>
        <end position="301"/>
    </location>
</feature>
<feature type="repeat" description="TPR" evidence="3">
    <location>
        <begin position="85"/>
        <end position="118"/>
    </location>
</feature>
<accession>A0A2C8F5C9</accession>
<dbReference type="InterPro" id="IPR011990">
    <property type="entry name" value="TPR-like_helical_dom_sf"/>
</dbReference>
<dbReference type="Gene3D" id="3.30.1330.60">
    <property type="entry name" value="OmpA-like domain"/>
    <property type="match status" value="1"/>
</dbReference>
<sequence>MKRVLLSAMVLGALFLTGCSKVVGPYYLNQEKYAEGIEVLGEQLQENPDDASAAYFIGRYYLGMNKPAQGLQFLDKAVALDSDNADYVFWQGVAHWALADYPQERAAYQKAISLDPNHVSANLYLGHSYLDKGKWEQALIRYRKVIQIDPYNPEALFNEGLVLNKLGKSVEAKKSWKKFLEYYPDGSLAIQATQSLNVLGDFTYRNFIIGERNVPLRSINFEEGSVDLKAESKNSLQVLKTMMNTNDKLALHIVTYVKGNKSLAKARSEAVRDYLVNGHPAPSEKRLPLSWFGSSEIITVDGKSQTVDQSVQFITVVK</sequence>
<feature type="repeat" description="TPR" evidence="3">
    <location>
        <begin position="119"/>
        <end position="152"/>
    </location>
</feature>
<feature type="repeat" description="TPR" evidence="3">
    <location>
        <begin position="51"/>
        <end position="84"/>
    </location>
</feature>
<dbReference type="SUPFAM" id="SSF103088">
    <property type="entry name" value="OmpA-like"/>
    <property type="match status" value="1"/>
</dbReference>
<dbReference type="Pfam" id="PF00691">
    <property type="entry name" value="OmpA"/>
    <property type="match status" value="1"/>
</dbReference>
<dbReference type="PROSITE" id="PS51257">
    <property type="entry name" value="PROKAR_LIPOPROTEIN"/>
    <property type="match status" value="1"/>
</dbReference>
<evidence type="ECO:0000313" key="6">
    <source>
        <dbReference type="Proteomes" id="UP000219215"/>
    </source>
</evidence>
<dbReference type="PROSITE" id="PS50005">
    <property type="entry name" value="TPR"/>
    <property type="match status" value="3"/>
</dbReference>
<dbReference type="RefSeq" id="WP_232005676.1">
    <property type="nucleotide sequence ID" value="NZ_LT907975.1"/>
</dbReference>
<evidence type="ECO:0000313" key="5">
    <source>
        <dbReference type="EMBL" id="SOB57298.1"/>
    </source>
</evidence>
<evidence type="ECO:0000256" key="3">
    <source>
        <dbReference type="PROSITE-ProRule" id="PRU00339"/>
    </source>
</evidence>
<dbReference type="SMART" id="SM00028">
    <property type="entry name" value="TPR"/>
    <property type="match status" value="4"/>
</dbReference>
<dbReference type="AlphaFoldDB" id="A0A2C8F5C9"/>
<protein>
    <submittedName>
        <fullName evidence="5">Tetratricopeptide TPR_1 repeat-containing protein</fullName>
    </submittedName>
</protein>
<dbReference type="Gene3D" id="1.25.40.10">
    <property type="entry name" value="Tetratricopeptide repeat domain"/>
    <property type="match status" value="1"/>
</dbReference>
<dbReference type="InterPro" id="IPR036737">
    <property type="entry name" value="OmpA-like_sf"/>
</dbReference>
<keyword evidence="6" id="KW-1185">Reference proteome</keyword>
<dbReference type="Pfam" id="PF13432">
    <property type="entry name" value="TPR_16"/>
    <property type="match status" value="1"/>
</dbReference>
<dbReference type="KEGG" id="pprf:DPRO_0418"/>
<dbReference type="PANTHER" id="PTHR45586:SF1">
    <property type="entry name" value="LIPOPOLYSACCHARIDE ASSEMBLY PROTEIN B"/>
    <property type="match status" value="1"/>
</dbReference>
<dbReference type="PANTHER" id="PTHR45586">
    <property type="entry name" value="TPR REPEAT-CONTAINING PROTEIN PA4667"/>
    <property type="match status" value="1"/>
</dbReference>